<evidence type="ECO:0000313" key="3">
    <source>
        <dbReference type="Proteomes" id="UP001472866"/>
    </source>
</evidence>
<feature type="compositionally biased region" description="Gly residues" evidence="1">
    <location>
        <begin position="16"/>
        <end position="28"/>
    </location>
</feature>
<reference evidence="2 3" key="1">
    <citation type="submission" date="2024-03" db="EMBL/GenBank/DDBJ databases">
        <title>Complete genome sequence of the green alga Chloropicon roscoffensis RCC1871.</title>
        <authorList>
            <person name="Lemieux C."/>
            <person name="Pombert J.-F."/>
            <person name="Otis C."/>
            <person name="Turmel M."/>
        </authorList>
    </citation>
    <scope>NUCLEOTIDE SEQUENCE [LARGE SCALE GENOMIC DNA]</scope>
    <source>
        <strain evidence="2 3">RCC1871</strain>
    </source>
</reference>
<name>A0AAX4PND4_9CHLO</name>
<protein>
    <submittedName>
        <fullName evidence="2">Uncharacterized protein</fullName>
    </submittedName>
</protein>
<gene>
    <name evidence="2" type="ORF">HKI87_18g86410</name>
</gene>
<evidence type="ECO:0000313" key="2">
    <source>
        <dbReference type="EMBL" id="WZN67069.1"/>
    </source>
</evidence>
<evidence type="ECO:0000256" key="1">
    <source>
        <dbReference type="SAM" id="MobiDB-lite"/>
    </source>
</evidence>
<dbReference type="EMBL" id="CP151518">
    <property type="protein sequence ID" value="WZN67069.1"/>
    <property type="molecule type" value="Genomic_DNA"/>
</dbReference>
<dbReference type="Proteomes" id="UP001472866">
    <property type="component" value="Chromosome 18"/>
</dbReference>
<organism evidence="2 3">
    <name type="scientific">Chloropicon roscoffensis</name>
    <dbReference type="NCBI Taxonomy" id="1461544"/>
    <lineage>
        <taxon>Eukaryota</taxon>
        <taxon>Viridiplantae</taxon>
        <taxon>Chlorophyta</taxon>
        <taxon>Chloropicophyceae</taxon>
        <taxon>Chloropicales</taxon>
        <taxon>Chloropicaceae</taxon>
        <taxon>Chloropicon</taxon>
    </lineage>
</organism>
<feature type="region of interest" description="Disordered" evidence="1">
    <location>
        <begin position="116"/>
        <end position="247"/>
    </location>
</feature>
<sequence>MVDSPAPSSIDFDFNGGAGHRSRSGGGATASTSAAHRARLLESEHKRCSVLVREGETRKKLFLLKLKHEAKAEDLEEMRRERRLQRRAVEAAVADRRAARAEKERAERQVVELRESCERERQQKEGLIDALRGREAVKRRGGRERAKAAAAKASPSPSPSPPPLPEADPSPQKQQQQEPQQPKHHRSRLRAAVVPSTKAEVETKAPKPKVDLSVPYQPPSSSSAGQRRAKRPSVPQPKLSDLGTKLGECERKDAKMMAGVAKKAGVAVVAKPTDALASIKRKIQAQPVKGNGWSGTTCLSALPTNLLFGENFRVPKLLKKK</sequence>
<keyword evidence="3" id="KW-1185">Reference proteome</keyword>
<feature type="compositionally biased region" description="Basic and acidic residues" evidence="1">
    <location>
        <begin position="199"/>
        <end position="210"/>
    </location>
</feature>
<feature type="compositionally biased region" description="Pro residues" evidence="1">
    <location>
        <begin position="156"/>
        <end position="168"/>
    </location>
</feature>
<proteinExistence type="predicted"/>
<feature type="region of interest" description="Disordered" evidence="1">
    <location>
        <begin position="1"/>
        <end position="38"/>
    </location>
</feature>
<feature type="compositionally biased region" description="Low complexity" evidence="1">
    <location>
        <begin position="169"/>
        <end position="180"/>
    </location>
</feature>
<dbReference type="AlphaFoldDB" id="A0AAX4PND4"/>
<accession>A0AAX4PND4</accession>
<feature type="compositionally biased region" description="Basic and acidic residues" evidence="1">
    <location>
        <begin position="116"/>
        <end position="147"/>
    </location>
</feature>